<dbReference type="AlphaFoldDB" id="A0A0U3QQW3"/>
<proteinExistence type="predicted"/>
<accession>A0A1H5MPL1</accession>
<dbReference type="EMBL" id="FNTV01000001">
    <property type="protein sequence ID" value="SEE91226.1"/>
    <property type="molecule type" value="Genomic_DNA"/>
</dbReference>
<protein>
    <submittedName>
        <fullName evidence="1">Short C-terminal domain-containing protein</fullName>
    </submittedName>
</protein>
<organism evidence="1 2">
    <name type="scientific">Arthrobacter alpinus</name>
    <dbReference type="NCBI Taxonomy" id="656366"/>
    <lineage>
        <taxon>Bacteria</taxon>
        <taxon>Bacillati</taxon>
        <taxon>Actinomycetota</taxon>
        <taxon>Actinomycetes</taxon>
        <taxon>Micrococcales</taxon>
        <taxon>Micrococcaceae</taxon>
        <taxon>Arthrobacter</taxon>
    </lineage>
</organism>
<dbReference type="RefSeq" id="WP_044571065.1">
    <property type="nucleotide sequence ID" value="NZ_CP013745.1"/>
</dbReference>
<sequence>MVFGRRNRPSLLGTAARTAVIAGTATAASNAVNAKAANQQAAQQQAAAAQFLPTPVAAPAPVLAPTAPGEDLLSKLERLAALHASGALTDAEFTAVKASIIG</sequence>
<accession>A0A0U3QQW3</accession>
<dbReference type="Proteomes" id="UP000182725">
    <property type="component" value="Unassembled WGS sequence"/>
</dbReference>
<evidence type="ECO:0000313" key="2">
    <source>
        <dbReference type="Proteomes" id="UP000182725"/>
    </source>
</evidence>
<reference evidence="1 2" key="1">
    <citation type="submission" date="2016-10" db="EMBL/GenBank/DDBJ databases">
        <authorList>
            <person name="de Groot N.N."/>
        </authorList>
    </citation>
    <scope>NUCLEOTIDE SEQUENCE [LARGE SCALE GENOMIC DNA]</scope>
    <source>
        <strain evidence="1 2">DSM 22274</strain>
    </source>
</reference>
<gene>
    <name evidence="1" type="ORF">SAMN04489740_3059</name>
</gene>
<dbReference type="KEGG" id="arw:MB46_16910"/>
<dbReference type="InterPro" id="IPR018649">
    <property type="entry name" value="SHOCT"/>
</dbReference>
<evidence type="ECO:0000313" key="1">
    <source>
        <dbReference type="EMBL" id="SEE91226.1"/>
    </source>
</evidence>
<dbReference type="Pfam" id="PF09851">
    <property type="entry name" value="SHOCT"/>
    <property type="match status" value="1"/>
</dbReference>
<name>A0A0U3QQW3_9MICC</name>
<dbReference type="OrthoDB" id="5996503at2"/>